<dbReference type="PANTHER" id="PTHR38790:SF4">
    <property type="entry name" value="2EXR DOMAIN-CONTAINING PROTEIN"/>
    <property type="match status" value="1"/>
</dbReference>
<dbReference type="EMBL" id="QVQW01000012">
    <property type="protein sequence ID" value="RKU46722.1"/>
    <property type="molecule type" value="Genomic_DNA"/>
</dbReference>
<reference evidence="1 2" key="1">
    <citation type="submission" date="2018-08" db="EMBL/GenBank/DDBJ databases">
        <title>Draft genome of the lignicolous fungus Coniochaeta pulveracea.</title>
        <authorList>
            <person name="Borstlap C.J."/>
            <person name="De Witt R.N."/>
            <person name="Botha A."/>
            <person name="Volschenk H."/>
        </authorList>
    </citation>
    <scope>NUCLEOTIDE SEQUENCE [LARGE SCALE GENOMIC DNA]</scope>
    <source>
        <strain evidence="1 2">CAB683</strain>
    </source>
</reference>
<dbReference type="Proteomes" id="UP000275385">
    <property type="component" value="Unassembled WGS sequence"/>
</dbReference>
<proteinExistence type="predicted"/>
<accession>A0A420YFM0</accession>
<dbReference type="PANTHER" id="PTHR38790">
    <property type="entry name" value="2EXR DOMAIN-CONTAINING PROTEIN-RELATED"/>
    <property type="match status" value="1"/>
</dbReference>
<dbReference type="OrthoDB" id="5413827at2759"/>
<evidence type="ECO:0000313" key="1">
    <source>
        <dbReference type="EMBL" id="RKU46722.1"/>
    </source>
</evidence>
<evidence type="ECO:0000313" key="2">
    <source>
        <dbReference type="Proteomes" id="UP000275385"/>
    </source>
</evidence>
<protein>
    <submittedName>
        <fullName evidence="1">Uncharacterized protein</fullName>
    </submittedName>
</protein>
<keyword evidence="2" id="KW-1185">Reference proteome</keyword>
<organism evidence="1 2">
    <name type="scientific">Coniochaeta pulveracea</name>
    <dbReference type="NCBI Taxonomy" id="177199"/>
    <lineage>
        <taxon>Eukaryota</taxon>
        <taxon>Fungi</taxon>
        <taxon>Dikarya</taxon>
        <taxon>Ascomycota</taxon>
        <taxon>Pezizomycotina</taxon>
        <taxon>Sordariomycetes</taxon>
        <taxon>Sordariomycetidae</taxon>
        <taxon>Coniochaetales</taxon>
        <taxon>Coniochaetaceae</taxon>
        <taxon>Coniochaeta</taxon>
    </lineage>
</organism>
<name>A0A420YFM0_9PEZI</name>
<dbReference type="AlphaFoldDB" id="A0A420YFM0"/>
<comment type="caution">
    <text evidence="1">The sequence shown here is derived from an EMBL/GenBank/DDBJ whole genome shotgun (WGS) entry which is preliminary data.</text>
</comment>
<sequence length="236" mass="28036">MYLVTIPLHVRPYNWLSPIQEEPGPIWNRNQEVSPFLRLPPEIRNRIYEFTFYVGIIKVDHRPTRYVYKDGRVTSSRTRDDLREIIPGGFFCHRLPIDRNPFVDHEPAKPPPRGMTLLSPVCRQLYHETSAIPFALNHWCFERPWMLDRYILRERRLPRAQRRAFRVLYLDGRLADEVLRLLTGLEFLISPLNGSKRELVTNYITRQGDTIRQSQKGPLRWHDNLKFNLYEAGTVS</sequence>
<gene>
    <name evidence="1" type="ORF">DL546_001315</name>
</gene>